<evidence type="ECO:0000313" key="1">
    <source>
        <dbReference type="EMBL" id="KAF6823242.1"/>
    </source>
</evidence>
<dbReference type="AlphaFoldDB" id="A0A8H6K1B9"/>
<keyword evidence="2" id="KW-1185">Reference proteome</keyword>
<gene>
    <name evidence="1" type="ORF">CMUS01_10771</name>
</gene>
<evidence type="ECO:0000313" key="2">
    <source>
        <dbReference type="Proteomes" id="UP000639643"/>
    </source>
</evidence>
<organism evidence="1 2">
    <name type="scientific">Colletotrichum musicola</name>
    <dbReference type="NCBI Taxonomy" id="2175873"/>
    <lineage>
        <taxon>Eukaryota</taxon>
        <taxon>Fungi</taxon>
        <taxon>Dikarya</taxon>
        <taxon>Ascomycota</taxon>
        <taxon>Pezizomycotina</taxon>
        <taxon>Sordariomycetes</taxon>
        <taxon>Hypocreomycetidae</taxon>
        <taxon>Glomerellales</taxon>
        <taxon>Glomerellaceae</taxon>
        <taxon>Colletotrichum</taxon>
        <taxon>Colletotrichum orchidearum species complex</taxon>
    </lineage>
</organism>
<dbReference type="EMBL" id="WIGM01000511">
    <property type="protein sequence ID" value="KAF6823242.1"/>
    <property type="molecule type" value="Genomic_DNA"/>
</dbReference>
<proteinExistence type="predicted"/>
<name>A0A8H6K1B9_9PEZI</name>
<dbReference type="Proteomes" id="UP000639643">
    <property type="component" value="Unassembled WGS sequence"/>
</dbReference>
<protein>
    <submittedName>
        <fullName evidence="1">Cytochrome p450</fullName>
    </submittedName>
</protein>
<sequence>MRNFDFELADPVKPWDSWSQNIFVDENMWVKGTSAEVK</sequence>
<reference evidence="1" key="1">
    <citation type="journal article" date="2020" name="Phytopathology">
        <title>Genome Sequence Resources of Colletotrichum truncatum, C. plurivorum, C. musicola, and C. sojae: Four Species Pathogenic to Soybean (Glycine max).</title>
        <authorList>
            <person name="Rogerio F."/>
            <person name="Boufleur T.R."/>
            <person name="Ciampi-Guillardi M."/>
            <person name="Sukno S.A."/>
            <person name="Thon M.R."/>
            <person name="Massola Junior N.S."/>
            <person name="Baroncelli R."/>
        </authorList>
    </citation>
    <scope>NUCLEOTIDE SEQUENCE</scope>
    <source>
        <strain evidence="1">LFN0074</strain>
    </source>
</reference>
<accession>A0A8H6K1B9</accession>
<comment type="caution">
    <text evidence="1">The sequence shown here is derived from an EMBL/GenBank/DDBJ whole genome shotgun (WGS) entry which is preliminary data.</text>
</comment>